<evidence type="ECO:0000313" key="9">
    <source>
        <dbReference type="EMBL" id="EHJ08536.1"/>
    </source>
</evidence>
<dbReference type="PRINTS" id="PR00037">
    <property type="entry name" value="HTHLACR"/>
</dbReference>
<dbReference type="Pfam" id="PF08220">
    <property type="entry name" value="HTH_DeoR"/>
    <property type="match status" value="1"/>
</dbReference>
<accession>G5JH09</accession>
<evidence type="ECO:0000256" key="1">
    <source>
        <dbReference type="ARBA" id="ARBA00021390"/>
    </source>
</evidence>
<comment type="function">
    <text evidence="7">Repressor of the lactose catabolism operon. Galactose-6-phosphate is the inducer.</text>
</comment>
<keyword evidence="5" id="KW-0238">DNA-binding</keyword>
<dbReference type="OrthoDB" id="9798651at2"/>
<dbReference type="SMART" id="SM01134">
    <property type="entry name" value="DeoRC"/>
    <property type="match status" value="1"/>
</dbReference>
<evidence type="ECO:0000256" key="5">
    <source>
        <dbReference type="ARBA" id="ARBA00023125"/>
    </source>
</evidence>
<evidence type="ECO:0000256" key="7">
    <source>
        <dbReference type="ARBA" id="ARBA00024937"/>
    </source>
</evidence>
<dbReference type="EMBL" id="AEUN01000274">
    <property type="protein sequence ID" value="EHJ08536.1"/>
    <property type="molecule type" value="Genomic_DNA"/>
</dbReference>
<dbReference type="InterPro" id="IPR018356">
    <property type="entry name" value="Tscrpt_reg_HTH_DeoR_CS"/>
</dbReference>
<dbReference type="InterPro" id="IPR037171">
    <property type="entry name" value="NagB/RpiA_transferase-like"/>
</dbReference>
<keyword evidence="9" id="KW-0808">Transferase</keyword>
<dbReference type="InterPro" id="IPR001034">
    <property type="entry name" value="DeoR_HTH"/>
</dbReference>
<dbReference type="Pfam" id="PF00455">
    <property type="entry name" value="DeoRC"/>
    <property type="match status" value="1"/>
</dbReference>
<dbReference type="Gene3D" id="3.40.50.1360">
    <property type="match status" value="1"/>
</dbReference>
<evidence type="ECO:0000259" key="8">
    <source>
        <dbReference type="PROSITE" id="PS51000"/>
    </source>
</evidence>
<dbReference type="SUPFAM" id="SSF46785">
    <property type="entry name" value="Winged helix' DNA-binding domain"/>
    <property type="match status" value="1"/>
</dbReference>
<dbReference type="PROSITE" id="PS51000">
    <property type="entry name" value="HTH_DEOR_2"/>
    <property type="match status" value="1"/>
</dbReference>
<dbReference type="GO" id="GO:0016740">
    <property type="term" value="F:transferase activity"/>
    <property type="evidence" value="ECO:0007669"/>
    <property type="project" value="UniProtKB-KW"/>
</dbReference>
<gene>
    <name evidence="9" type="ORF">SS7213T_03690</name>
</gene>
<comment type="caution">
    <text evidence="9">The sequence shown here is derived from an EMBL/GenBank/DDBJ whole genome shotgun (WGS) entry which is preliminary data.</text>
</comment>
<dbReference type="SUPFAM" id="SSF100950">
    <property type="entry name" value="NagB/RpiA/CoA transferase-like"/>
    <property type="match status" value="1"/>
</dbReference>
<evidence type="ECO:0000256" key="3">
    <source>
        <dbReference type="ARBA" id="ARBA00022736"/>
    </source>
</evidence>
<dbReference type="GO" id="GO:0005988">
    <property type="term" value="P:lactose metabolic process"/>
    <property type="evidence" value="ECO:0007669"/>
    <property type="project" value="UniProtKB-KW"/>
</dbReference>
<evidence type="ECO:0000256" key="2">
    <source>
        <dbReference type="ARBA" id="ARBA00022491"/>
    </source>
</evidence>
<dbReference type="GO" id="GO:0003700">
    <property type="term" value="F:DNA-binding transcription factor activity"/>
    <property type="evidence" value="ECO:0007669"/>
    <property type="project" value="InterPro"/>
</dbReference>
<dbReference type="Gene3D" id="1.10.10.10">
    <property type="entry name" value="Winged helix-like DNA-binding domain superfamily/Winged helix DNA-binding domain"/>
    <property type="match status" value="1"/>
</dbReference>
<keyword evidence="2" id="KW-0678">Repressor</keyword>
<keyword evidence="4" id="KW-0805">Transcription regulation</keyword>
<name>G5JH09_9STAP</name>
<dbReference type="PATRIC" id="fig|911238.3.peg.606"/>
<dbReference type="PROSITE" id="PS00894">
    <property type="entry name" value="HTH_DEOR_1"/>
    <property type="match status" value="1"/>
</dbReference>
<protein>
    <recommendedName>
        <fullName evidence="1">Lactose phosphotransferase system repressor</fullName>
    </recommendedName>
</protein>
<dbReference type="Proteomes" id="UP000005413">
    <property type="component" value="Unassembled WGS sequence"/>
</dbReference>
<sequence length="251" mass="28499">MRKHERLEEIAKLVNKKGTVRTNEIVEGLNVSDMTVRRDLAELEQQGILKKVHGGARSNSVFQFKEMSHKEKHAKNIEEKRYIAKKAAQLIEDGDTLFLGPGTTVELLAEEIQHRTLTIITNCYPVFKILFEKQSINFRVYLLGGEMRDITESFVGEMTNSSLENLRFTKMFFSCNGVQNGEAMTSSIDEAYTQQLALNHSLETFLLMDSTKVGKGDFTTFCNLSDLTAVIMDNNSNDKIEEIKKYVDLIA</sequence>
<keyword evidence="3" id="KW-0423">Lactose metabolism</keyword>
<dbReference type="InterPro" id="IPR050313">
    <property type="entry name" value="Carb_Metab_HTH_regulators"/>
</dbReference>
<dbReference type="PANTHER" id="PTHR30363:SF4">
    <property type="entry name" value="GLYCEROL-3-PHOSPHATE REGULON REPRESSOR"/>
    <property type="match status" value="1"/>
</dbReference>
<organism evidence="9 10">
    <name type="scientific">Staphylococcus simiae CCM 7213 = CCUG 51256</name>
    <dbReference type="NCBI Taxonomy" id="911238"/>
    <lineage>
        <taxon>Bacteria</taxon>
        <taxon>Bacillati</taxon>
        <taxon>Bacillota</taxon>
        <taxon>Bacilli</taxon>
        <taxon>Bacillales</taxon>
        <taxon>Staphylococcaceae</taxon>
        <taxon>Staphylococcus</taxon>
    </lineage>
</organism>
<keyword evidence="6" id="KW-0804">Transcription</keyword>
<dbReference type="InterPro" id="IPR014036">
    <property type="entry name" value="DeoR-like_C"/>
</dbReference>
<dbReference type="GO" id="GO:0003677">
    <property type="term" value="F:DNA binding"/>
    <property type="evidence" value="ECO:0007669"/>
    <property type="project" value="UniProtKB-KW"/>
</dbReference>
<evidence type="ECO:0000313" key="10">
    <source>
        <dbReference type="Proteomes" id="UP000005413"/>
    </source>
</evidence>
<feature type="domain" description="HTH deoR-type" evidence="8">
    <location>
        <begin position="3"/>
        <end position="58"/>
    </location>
</feature>
<dbReference type="RefSeq" id="WP_002462560.1">
    <property type="nucleotide sequence ID" value="NZ_AEUN01000274.1"/>
</dbReference>
<proteinExistence type="predicted"/>
<keyword evidence="10" id="KW-1185">Reference proteome</keyword>
<dbReference type="InterPro" id="IPR036388">
    <property type="entry name" value="WH-like_DNA-bd_sf"/>
</dbReference>
<dbReference type="SMART" id="SM00420">
    <property type="entry name" value="HTH_DEOR"/>
    <property type="match status" value="1"/>
</dbReference>
<reference evidence="9 10" key="1">
    <citation type="journal article" date="2012" name="BMC Genomics">
        <title>Comparative genomic analysis of the genus Staphylococcus including Staphylococcus aureus and its newly described sister species Staphylococcus simiae.</title>
        <authorList>
            <person name="Suzuki H."/>
            <person name="Lefebure T."/>
            <person name="Pavinski Bitar P."/>
            <person name="Stanhope M.J."/>
        </authorList>
    </citation>
    <scope>NUCLEOTIDE SEQUENCE [LARGE SCALE GENOMIC DNA]</scope>
    <source>
        <strain evidence="9 10">CCM 7213</strain>
    </source>
</reference>
<evidence type="ECO:0000256" key="6">
    <source>
        <dbReference type="ARBA" id="ARBA00023163"/>
    </source>
</evidence>
<evidence type="ECO:0000256" key="4">
    <source>
        <dbReference type="ARBA" id="ARBA00023015"/>
    </source>
</evidence>
<dbReference type="AlphaFoldDB" id="G5JH09"/>
<dbReference type="InterPro" id="IPR036390">
    <property type="entry name" value="WH_DNA-bd_sf"/>
</dbReference>
<dbReference type="PANTHER" id="PTHR30363">
    <property type="entry name" value="HTH-TYPE TRANSCRIPTIONAL REGULATOR SRLR-RELATED"/>
    <property type="match status" value="1"/>
</dbReference>